<evidence type="ECO:0000256" key="2">
    <source>
        <dbReference type="ARBA" id="ARBA00005361"/>
    </source>
</evidence>
<dbReference type="EMBL" id="HBUF01256341">
    <property type="protein sequence ID" value="CAG6681639.1"/>
    <property type="molecule type" value="Transcribed_RNA"/>
</dbReference>
<keyword evidence="3" id="KW-0963">Cytoplasm</keyword>
<dbReference type="Gene3D" id="3.30.1140.40">
    <property type="entry name" value="Tctex-1"/>
    <property type="match status" value="1"/>
</dbReference>
<dbReference type="EMBL" id="HBUF01256336">
    <property type="protein sequence ID" value="CAG6681619.1"/>
    <property type="molecule type" value="Transcribed_RNA"/>
</dbReference>
<dbReference type="GO" id="GO:0045505">
    <property type="term" value="F:dynein intermediate chain binding"/>
    <property type="evidence" value="ECO:0007669"/>
    <property type="project" value="TreeGrafter"/>
</dbReference>
<keyword evidence="4" id="KW-0493">Microtubule</keyword>
<dbReference type="EMBL" id="HBUF01573130">
    <property type="protein sequence ID" value="CAG6767338.1"/>
    <property type="molecule type" value="Transcribed_RNA"/>
</dbReference>
<dbReference type="PANTHER" id="PTHR21255">
    <property type="entry name" value="T-COMPLEX-ASSOCIATED-TESTIS-EXPRESSED 1/ DYNEIN LIGHT CHAIN"/>
    <property type="match status" value="1"/>
</dbReference>
<evidence type="ECO:0000256" key="7">
    <source>
        <dbReference type="ARBA" id="ARBA00023212"/>
    </source>
</evidence>
<dbReference type="EMBL" id="HBUF01345760">
    <property type="protein sequence ID" value="CAG6709145.1"/>
    <property type="molecule type" value="Transcribed_RNA"/>
</dbReference>
<organism evidence="8">
    <name type="scientific">Cacopsylla melanoneura</name>
    <dbReference type="NCBI Taxonomy" id="428564"/>
    <lineage>
        <taxon>Eukaryota</taxon>
        <taxon>Metazoa</taxon>
        <taxon>Ecdysozoa</taxon>
        <taxon>Arthropoda</taxon>
        <taxon>Hexapoda</taxon>
        <taxon>Insecta</taxon>
        <taxon>Pterygota</taxon>
        <taxon>Neoptera</taxon>
        <taxon>Paraneoptera</taxon>
        <taxon>Hemiptera</taxon>
        <taxon>Sternorrhyncha</taxon>
        <taxon>Psylloidea</taxon>
        <taxon>Psyllidae</taxon>
        <taxon>Psyllinae</taxon>
        <taxon>Cacopsylla</taxon>
    </lineage>
</organism>
<dbReference type="EMBL" id="HBUF01080609">
    <property type="protein sequence ID" value="CAG6632773.1"/>
    <property type="molecule type" value="Transcribed_RNA"/>
</dbReference>
<reference evidence="8" key="1">
    <citation type="submission" date="2021-05" db="EMBL/GenBank/DDBJ databases">
        <authorList>
            <person name="Alioto T."/>
            <person name="Alioto T."/>
            <person name="Gomez Garrido J."/>
        </authorList>
    </citation>
    <scope>NUCLEOTIDE SEQUENCE</scope>
</reference>
<dbReference type="GO" id="GO:0005868">
    <property type="term" value="C:cytoplasmic dynein complex"/>
    <property type="evidence" value="ECO:0007669"/>
    <property type="project" value="TreeGrafter"/>
</dbReference>
<evidence type="ECO:0000256" key="5">
    <source>
        <dbReference type="ARBA" id="ARBA00023017"/>
    </source>
</evidence>
<dbReference type="GO" id="GO:0005874">
    <property type="term" value="C:microtubule"/>
    <property type="evidence" value="ECO:0007669"/>
    <property type="project" value="UniProtKB-KW"/>
</dbReference>
<name>A0A8D8T8G5_9HEMI</name>
<dbReference type="EMBL" id="HBUF01256340">
    <property type="protein sequence ID" value="CAG6681635.1"/>
    <property type="molecule type" value="Transcribed_RNA"/>
</dbReference>
<dbReference type="GO" id="GO:0005737">
    <property type="term" value="C:cytoplasm"/>
    <property type="evidence" value="ECO:0007669"/>
    <property type="project" value="TreeGrafter"/>
</dbReference>
<dbReference type="EMBL" id="HBUF01256335">
    <property type="protein sequence ID" value="CAG6681615.1"/>
    <property type="molecule type" value="Transcribed_RNA"/>
</dbReference>
<dbReference type="EMBL" id="HBUF01345759">
    <property type="protein sequence ID" value="CAG6709143.1"/>
    <property type="molecule type" value="Transcribed_RNA"/>
</dbReference>
<dbReference type="FunFam" id="3.30.1140.40:FF:000001">
    <property type="entry name" value="Dynein light chain Tctex-type 1"/>
    <property type="match status" value="1"/>
</dbReference>
<dbReference type="EMBL" id="HBUF01080607">
    <property type="protein sequence ID" value="CAG6632765.1"/>
    <property type="molecule type" value="Transcribed_RNA"/>
</dbReference>
<dbReference type="PANTHER" id="PTHR21255:SF4">
    <property type="entry name" value="DYNEIN LIGHT CHAIN TCTEX-TYPE"/>
    <property type="match status" value="1"/>
</dbReference>
<protein>
    <submittedName>
        <fullName evidence="8">Dynein light chain Tctex-type 1</fullName>
    </submittedName>
</protein>
<comment type="subcellular location">
    <subcellularLocation>
        <location evidence="1">Cytoplasm</location>
        <location evidence="1">Cytoskeleton</location>
    </subcellularLocation>
</comment>
<dbReference type="InterPro" id="IPR005334">
    <property type="entry name" value="Tctex-1-like"/>
</dbReference>
<sequence length="111" mass="12364">MEELGEESLFVVDEVSNIIKESLEDCIGNNIYNHSKVNTWLSSVIDTIIENLVKLQKPYKYVVTGTIVQKNGAGLHTASSCLWDNNTDGSCTVRWDNNTMYCIVSVFGLSV</sequence>
<dbReference type="EMBL" id="HBUF01256337">
    <property type="protein sequence ID" value="CAG6681623.1"/>
    <property type="molecule type" value="Transcribed_RNA"/>
</dbReference>
<keyword evidence="5" id="KW-0243">Dynein</keyword>
<dbReference type="EMBL" id="HBUF01080608">
    <property type="protein sequence ID" value="CAG6632769.1"/>
    <property type="molecule type" value="Transcribed_RNA"/>
</dbReference>
<keyword evidence="7" id="KW-0206">Cytoskeleton</keyword>
<comment type="similarity">
    <text evidence="2">Belongs to the dynein light chain Tctex-type family.</text>
</comment>
<dbReference type="Pfam" id="PF03645">
    <property type="entry name" value="Tctex-1"/>
    <property type="match status" value="1"/>
</dbReference>
<dbReference type="EMBL" id="HBUF01080610">
    <property type="protein sequence ID" value="CAG6632777.1"/>
    <property type="molecule type" value="Transcribed_RNA"/>
</dbReference>
<dbReference type="EMBL" id="HBUF01573129">
    <property type="protein sequence ID" value="CAG6767336.1"/>
    <property type="molecule type" value="Transcribed_RNA"/>
</dbReference>
<dbReference type="AlphaFoldDB" id="A0A8D8T8G5"/>
<evidence type="ECO:0000256" key="4">
    <source>
        <dbReference type="ARBA" id="ARBA00022701"/>
    </source>
</evidence>
<evidence type="ECO:0000256" key="1">
    <source>
        <dbReference type="ARBA" id="ARBA00004245"/>
    </source>
</evidence>
<evidence type="ECO:0000256" key="6">
    <source>
        <dbReference type="ARBA" id="ARBA00023175"/>
    </source>
</evidence>
<evidence type="ECO:0000313" key="8">
    <source>
        <dbReference type="EMBL" id="CAG6681615.1"/>
    </source>
</evidence>
<dbReference type="EMBL" id="HBUF01256339">
    <property type="protein sequence ID" value="CAG6681631.1"/>
    <property type="molecule type" value="Transcribed_RNA"/>
</dbReference>
<proteinExistence type="inferred from homology"/>
<accession>A0A8D8T8G5</accession>
<dbReference type="EMBL" id="HBUF01573131">
    <property type="protein sequence ID" value="CAG6767340.1"/>
    <property type="molecule type" value="Transcribed_RNA"/>
</dbReference>
<dbReference type="InterPro" id="IPR038586">
    <property type="entry name" value="Tctex-1-like_sf"/>
</dbReference>
<keyword evidence="6" id="KW-0505">Motor protein</keyword>
<evidence type="ECO:0000256" key="3">
    <source>
        <dbReference type="ARBA" id="ARBA00022490"/>
    </source>
</evidence>
<dbReference type="EMBL" id="HBUF01345758">
    <property type="protein sequence ID" value="CAG6709140.1"/>
    <property type="molecule type" value="Transcribed_RNA"/>
</dbReference>
<dbReference type="GO" id="GO:0007018">
    <property type="term" value="P:microtubule-based movement"/>
    <property type="evidence" value="ECO:0007669"/>
    <property type="project" value="TreeGrafter"/>
</dbReference>
<dbReference type="EMBL" id="HBUF01256338">
    <property type="protein sequence ID" value="CAG6681627.1"/>
    <property type="molecule type" value="Transcribed_RNA"/>
</dbReference>